<name>D3A0F4_NEIM2</name>
<dbReference type="EMBL" id="ACDX02000027">
    <property type="protein sequence ID" value="EFC87181.1"/>
    <property type="molecule type" value="Genomic_DNA"/>
</dbReference>
<proteinExistence type="predicted"/>
<dbReference type="AlphaFoldDB" id="D3A0F4"/>
<evidence type="ECO:0000313" key="2">
    <source>
        <dbReference type="Proteomes" id="UP000003344"/>
    </source>
</evidence>
<accession>D3A0F4</accession>
<sequence length="67" mass="8034">MVSDDPKGRLKLLSKKSVDTIWMDGEKDRHALFRLQSIFTNNPFPIFRRPLRLKQTKHNLLFHTFRP</sequence>
<protein>
    <submittedName>
        <fullName evidence="1">Uncharacterized protein</fullName>
    </submittedName>
</protein>
<gene>
    <name evidence="1" type="ORF">NEIMUCOT_06390</name>
</gene>
<dbReference type="STRING" id="546266.NEIMUCOT_06390"/>
<reference evidence="1 2" key="1">
    <citation type="submission" date="2009-10" db="EMBL/GenBank/DDBJ databases">
        <authorList>
            <person name="Weinstock G."/>
            <person name="Sodergren E."/>
            <person name="Clifton S."/>
            <person name="Fulton L."/>
            <person name="Fulton B."/>
            <person name="Courtney L."/>
            <person name="Fronick C."/>
            <person name="Harrison M."/>
            <person name="Strong C."/>
            <person name="Farmer C."/>
            <person name="Delahaunty K."/>
            <person name="Markovic C."/>
            <person name="Hall O."/>
            <person name="Minx P."/>
            <person name="Tomlinson C."/>
            <person name="Mitreva M."/>
            <person name="Nelson J."/>
            <person name="Hou S."/>
            <person name="Wollam A."/>
            <person name="Pepin K.H."/>
            <person name="Johnson M."/>
            <person name="Bhonagiri V."/>
            <person name="Nash W.E."/>
            <person name="Warren W."/>
            <person name="Chinwalla A."/>
            <person name="Mardis E.R."/>
            <person name="Wilson R.K."/>
        </authorList>
    </citation>
    <scope>NUCLEOTIDE SEQUENCE [LARGE SCALE GENOMIC DNA]</scope>
    <source>
        <strain evidence="2">ATCC 25996 / DSM 4631 / NCTC 10774 / M26</strain>
    </source>
</reference>
<dbReference type="Proteomes" id="UP000003344">
    <property type="component" value="Unassembled WGS sequence"/>
</dbReference>
<organism evidence="1 2">
    <name type="scientific">Neisseria mucosa (strain ATCC 25996 / DSM 4631 / NCTC 10774 / M26)</name>
    <dbReference type="NCBI Taxonomy" id="546266"/>
    <lineage>
        <taxon>Bacteria</taxon>
        <taxon>Pseudomonadati</taxon>
        <taxon>Pseudomonadota</taxon>
        <taxon>Betaproteobacteria</taxon>
        <taxon>Neisseriales</taxon>
        <taxon>Neisseriaceae</taxon>
        <taxon>Neisseria</taxon>
    </lineage>
</organism>
<comment type="caution">
    <text evidence="1">The sequence shown here is derived from an EMBL/GenBank/DDBJ whole genome shotgun (WGS) entry which is preliminary data.</text>
</comment>
<evidence type="ECO:0000313" key="1">
    <source>
        <dbReference type="EMBL" id="EFC87181.1"/>
    </source>
</evidence>